<reference evidence="1 2" key="1">
    <citation type="submission" date="2018-08" db="EMBL/GenBank/DDBJ databases">
        <title>Comparative analysis of Burkholderia isolates from Puerto Rico.</title>
        <authorList>
            <person name="Hall C."/>
            <person name="Sahl J."/>
            <person name="Wagner D."/>
        </authorList>
    </citation>
    <scope>NUCLEOTIDE SEQUENCE [LARGE SCALE GENOMIC DNA]</scope>
    <source>
        <strain evidence="1 2">Bp8966</strain>
    </source>
</reference>
<accession>A0ABX9YFB9</accession>
<organism evidence="1 2">
    <name type="scientific">Burkholderia stagnalis</name>
    <dbReference type="NCBI Taxonomy" id="1503054"/>
    <lineage>
        <taxon>Bacteria</taxon>
        <taxon>Pseudomonadati</taxon>
        <taxon>Pseudomonadota</taxon>
        <taxon>Betaproteobacteria</taxon>
        <taxon>Burkholderiales</taxon>
        <taxon>Burkholderiaceae</taxon>
        <taxon>Burkholderia</taxon>
        <taxon>Burkholderia cepacia complex</taxon>
    </lineage>
</organism>
<proteinExistence type="predicted"/>
<gene>
    <name evidence="1" type="ORF">DF017_31110</name>
</gene>
<evidence type="ECO:0000313" key="1">
    <source>
        <dbReference type="EMBL" id="RQY83228.1"/>
    </source>
</evidence>
<name>A0ABX9YFB9_9BURK</name>
<dbReference type="Pfam" id="PF11876">
    <property type="entry name" value="TsiV"/>
    <property type="match status" value="1"/>
</dbReference>
<dbReference type="Proteomes" id="UP000281098">
    <property type="component" value="Unassembled WGS sequence"/>
</dbReference>
<dbReference type="EMBL" id="QTPM01000060">
    <property type="protein sequence ID" value="RQY83228.1"/>
    <property type="molecule type" value="Genomic_DNA"/>
</dbReference>
<keyword evidence="2" id="KW-1185">Reference proteome</keyword>
<evidence type="ECO:0000313" key="2">
    <source>
        <dbReference type="Proteomes" id="UP000281098"/>
    </source>
</evidence>
<sequence>MPMTKDELIAWANDPNRAGTLPFGAFEPKHQRAIVGAALAVRAVIYFKGGHTPAKRKALIACFQRYNDSLQTYQRAAEKAAGRDPSKGSPLRWLYQDGKQPVEFEKGPSLASLATSIPADAPFVLALSNAEDKQAAGTMEFSTFCLEDWQASMNRGIDVVTFSVPQAFLTLCPDVFQAHFAQAVDELDAVHGHAGYAANLSLLQRGPNEASEYFWARKFGPGLDVGDPMRRNLRRLTDRIKTADWLTAINADLVRELGGGDKLGLPPNWFRKQTYDDGGLIIQAGVAPQTGIAGEAGHPPEPPPAYVLLNNALRPIIADALGTLQTGTATSAAPLLNTQVATEAWLRRLDVEPDRINEYWVELHKTPKLPAAGL</sequence>
<comment type="caution">
    <text evidence="1">The sequence shown here is derived from an EMBL/GenBank/DDBJ whole genome shotgun (WGS) entry which is preliminary data.</text>
</comment>
<protein>
    <submittedName>
        <fullName evidence="1">DUF3396 domain-containing protein</fullName>
    </submittedName>
</protein>
<dbReference type="InterPro" id="IPR021815">
    <property type="entry name" value="TsiV"/>
</dbReference>